<name>A0AAW0EV39_9TRYP</name>
<proteinExistence type="predicted"/>
<accession>A0AAW0EV39</accession>
<organism evidence="2 3">
    <name type="scientific">Novymonas esmeraldas</name>
    <dbReference type="NCBI Taxonomy" id="1808958"/>
    <lineage>
        <taxon>Eukaryota</taxon>
        <taxon>Discoba</taxon>
        <taxon>Euglenozoa</taxon>
        <taxon>Kinetoplastea</taxon>
        <taxon>Metakinetoplastina</taxon>
        <taxon>Trypanosomatida</taxon>
        <taxon>Trypanosomatidae</taxon>
        <taxon>Novymonas</taxon>
    </lineage>
</organism>
<dbReference type="EMBL" id="JAECZO010000132">
    <property type="protein sequence ID" value="KAK7198092.1"/>
    <property type="molecule type" value="Genomic_DNA"/>
</dbReference>
<evidence type="ECO:0000256" key="1">
    <source>
        <dbReference type="SAM" id="MobiDB-lite"/>
    </source>
</evidence>
<protein>
    <submittedName>
        <fullName evidence="2">Uncharacterized protein</fullName>
    </submittedName>
</protein>
<dbReference type="Proteomes" id="UP001430356">
    <property type="component" value="Unassembled WGS sequence"/>
</dbReference>
<evidence type="ECO:0000313" key="3">
    <source>
        <dbReference type="Proteomes" id="UP001430356"/>
    </source>
</evidence>
<sequence length="180" mass="18971">MRTAAASSTAASTSSNTPSSARPSATSSPASSARRRQKHHRTGSITKNSGFFVVPQSFGITQSKYIISSRYTKMSTTRNTNTRISFGSSRKYVNAPVSAPPLISCSNSSAKPTASPLGLSIMIPVFAAPVALCIANSGMAITKYTSGAMMAASRALLKSAAIAPESVMVDHEKNRNMKYR</sequence>
<feature type="compositionally biased region" description="Basic residues" evidence="1">
    <location>
        <begin position="33"/>
        <end position="42"/>
    </location>
</feature>
<feature type="region of interest" description="Disordered" evidence="1">
    <location>
        <begin position="1"/>
        <end position="46"/>
    </location>
</feature>
<dbReference type="AlphaFoldDB" id="A0AAW0EV39"/>
<feature type="compositionally biased region" description="Low complexity" evidence="1">
    <location>
        <begin position="1"/>
        <end position="32"/>
    </location>
</feature>
<comment type="caution">
    <text evidence="2">The sequence shown here is derived from an EMBL/GenBank/DDBJ whole genome shotgun (WGS) entry which is preliminary data.</text>
</comment>
<gene>
    <name evidence="2" type="ORF">NESM_000765400</name>
</gene>
<evidence type="ECO:0000313" key="2">
    <source>
        <dbReference type="EMBL" id="KAK7198092.1"/>
    </source>
</evidence>
<reference evidence="2 3" key="1">
    <citation type="journal article" date="2021" name="MBio">
        <title>A New Model Trypanosomatid, Novymonas esmeraldas: Genomic Perception of Its 'Candidatus Pandoraea novymonadis' Endosymbiont.</title>
        <authorList>
            <person name="Zakharova A."/>
            <person name="Saura A."/>
            <person name="Butenko A."/>
            <person name="Podesvova L."/>
            <person name="Warmusova S."/>
            <person name="Kostygov A.Y."/>
            <person name="Nenarokova A."/>
            <person name="Lukes J."/>
            <person name="Opperdoes F.R."/>
            <person name="Yurchenko V."/>
        </authorList>
    </citation>
    <scope>NUCLEOTIDE SEQUENCE [LARGE SCALE GENOMIC DNA]</scope>
    <source>
        <strain evidence="2 3">E262AT.01</strain>
    </source>
</reference>
<keyword evidence="3" id="KW-1185">Reference proteome</keyword>